<gene>
    <name evidence="6" type="primary">kynU_1</name>
    <name evidence="6" type="ORF">ACRB68_27130</name>
</gene>
<dbReference type="InterPro" id="IPR015422">
    <property type="entry name" value="PyrdxlP-dep_Trfase_small"/>
</dbReference>
<dbReference type="GO" id="GO:0030170">
    <property type="term" value="F:pyridoxal phosphate binding"/>
    <property type="evidence" value="ECO:0007669"/>
    <property type="project" value="UniProtKB-UniRule"/>
</dbReference>
<dbReference type="PANTHER" id="PTHR14084:SF0">
    <property type="entry name" value="KYNURENINASE"/>
    <property type="match status" value="1"/>
</dbReference>
<dbReference type="EC" id="3.7.1.3" evidence="4 5"/>
<dbReference type="Proteomes" id="UP000487268">
    <property type="component" value="Unassembled WGS sequence"/>
</dbReference>
<keyword evidence="7" id="KW-1185">Reference proteome</keyword>
<evidence type="ECO:0000313" key="7">
    <source>
        <dbReference type="Proteomes" id="UP000487268"/>
    </source>
</evidence>
<proteinExistence type="inferred from homology"/>
<comment type="similarity">
    <text evidence="5">Belongs to the kynureninase family.</text>
</comment>
<dbReference type="GO" id="GO:0009435">
    <property type="term" value="P:NAD+ biosynthetic process"/>
    <property type="evidence" value="ECO:0007669"/>
    <property type="project" value="UniProtKB-UniRule"/>
</dbReference>
<dbReference type="Pfam" id="PF22580">
    <property type="entry name" value="KYNU_C"/>
    <property type="match status" value="1"/>
</dbReference>
<dbReference type="NCBIfam" id="TIGR01814">
    <property type="entry name" value="kynureninase"/>
    <property type="match status" value="1"/>
</dbReference>
<dbReference type="GO" id="GO:0005737">
    <property type="term" value="C:cytoplasm"/>
    <property type="evidence" value="ECO:0007669"/>
    <property type="project" value="UniProtKB-UniRule"/>
</dbReference>
<dbReference type="GO" id="GO:0097053">
    <property type="term" value="P:L-kynurenine catabolic process"/>
    <property type="evidence" value="ECO:0007669"/>
    <property type="project" value="UniProtKB-UniPathway"/>
</dbReference>
<comment type="subunit">
    <text evidence="5">Homodimer.</text>
</comment>
<keyword evidence="2 5" id="KW-0378">Hydrolase</keyword>
<dbReference type="GO" id="GO:0030429">
    <property type="term" value="F:kynureninase activity"/>
    <property type="evidence" value="ECO:0007669"/>
    <property type="project" value="UniProtKB-UniRule"/>
</dbReference>
<dbReference type="PIRSF" id="PIRSF038800">
    <property type="entry name" value="KYNU"/>
    <property type="match status" value="1"/>
</dbReference>
<comment type="pathway">
    <text evidence="5">Amino-acid degradation; L-kynurenine degradation; L-alanine and anthranilate from L-kynurenine: step 1/1.</text>
</comment>
<protein>
    <recommendedName>
        <fullName evidence="4 5">Kynureninase</fullName>
        <ecNumber evidence="4 5">3.7.1.3</ecNumber>
    </recommendedName>
</protein>
<dbReference type="GO" id="GO:0019441">
    <property type="term" value="P:L-tryptophan catabolic process to kynurenine"/>
    <property type="evidence" value="ECO:0007669"/>
    <property type="project" value="TreeGrafter"/>
</dbReference>
<evidence type="ECO:0000256" key="1">
    <source>
        <dbReference type="ARBA" id="ARBA00022642"/>
    </source>
</evidence>
<evidence type="ECO:0000256" key="2">
    <source>
        <dbReference type="ARBA" id="ARBA00022801"/>
    </source>
</evidence>
<evidence type="ECO:0000256" key="5">
    <source>
        <dbReference type="PIRNR" id="PIRNR038800"/>
    </source>
</evidence>
<reference evidence="6 7" key="1">
    <citation type="submission" date="2019-10" db="EMBL/GenBank/DDBJ databases">
        <title>Actinomadura rubteroloni sp. nov. and Actinomadura macrotermitis sp. nov., isolated from the gut of fungus growing-termite Macrotermes natalensis.</title>
        <authorList>
            <person name="Benndorf R."/>
            <person name="Martin K."/>
            <person name="Kuefner M."/>
            <person name="De Beer W."/>
            <person name="Kaster A.-K."/>
            <person name="Vollmers J."/>
            <person name="Poulsen M."/>
            <person name="Beemelmanns C."/>
        </authorList>
    </citation>
    <scope>NUCLEOTIDE SEQUENCE [LARGE SCALE GENOMIC DNA]</scope>
    <source>
        <strain evidence="6 7">RB68</strain>
    </source>
</reference>
<dbReference type="Gene3D" id="3.90.1150.10">
    <property type="entry name" value="Aspartate Aminotransferase, domain 1"/>
    <property type="match status" value="1"/>
</dbReference>
<evidence type="ECO:0000256" key="4">
    <source>
        <dbReference type="NCBIfam" id="TIGR01814"/>
    </source>
</evidence>
<dbReference type="AlphaFoldDB" id="A0A7K0BTX7"/>
<dbReference type="GO" id="GO:0043420">
    <property type="term" value="P:anthranilate metabolic process"/>
    <property type="evidence" value="ECO:0007669"/>
    <property type="project" value="TreeGrafter"/>
</dbReference>
<dbReference type="UniPathway" id="UPA00334">
    <property type="reaction ID" value="UER00455"/>
</dbReference>
<dbReference type="Gene3D" id="3.40.640.10">
    <property type="entry name" value="Type I PLP-dependent aspartate aminotransferase-like (Major domain)"/>
    <property type="match status" value="1"/>
</dbReference>
<evidence type="ECO:0000313" key="6">
    <source>
        <dbReference type="EMBL" id="MQY04653.1"/>
    </source>
</evidence>
<dbReference type="InterPro" id="IPR015424">
    <property type="entry name" value="PyrdxlP-dep_Trfase"/>
</dbReference>
<comment type="function">
    <text evidence="5">Catalyzes the cleavage of L-kynurenine (L-Kyn) and L-3-hydroxykynurenine (L-3OHKyn) into anthranilic acid (AA) and 3-hydroxyanthranilic acid (3-OHAA), respectively.</text>
</comment>
<dbReference type="InterPro" id="IPR010111">
    <property type="entry name" value="Kynureninase"/>
</dbReference>
<keyword evidence="1 5" id="KW-0662">Pyridine nucleotide biosynthesis</keyword>
<comment type="cofactor">
    <cofactor evidence="5">
        <name>pyridoxal 5'-phosphate</name>
        <dbReference type="ChEBI" id="CHEBI:597326"/>
    </cofactor>
</comment>
<comment type="catalytic activity">
    <reaction evidence="5">
        <text>3-hydroxy-L-kynurenine + H2O = 3-hydroxyanthranilate + L-alanine + H(+)</text>
        <dbReference type="Rhea" id="RHEA:25143"/>
        <dbReference type="ChEBI" id="CHEBI:15377"/>
        <dbReference type="ChEBI" id="CHEBI:15378"/>
        <dbReference type="ChEBI" id="CHEBI:36559"/>
        <dbReference type="ChEBI" id="CHEBI:57972"/>
        <dbReference type="ChEBI" id="CHEBI:58125"/>
        <dbReference type="EC" id="3.7.1.3"/>
    </reaction>
</comment>
<dbReference type="InterPro" id="IPR015421">
    <property type="entry name" value="PyrdxlP-dep_Trfase_major"/>
</dbReference>
<sequence>MTDPYMEEARRLDAADSLSGFRDRFVITDPGIAYLDGNSLGRLPRSTRDRLRALVDEWGADLIDGWRRWLPAGREAGDLVARIVGAEPGEVVLSDSTGVNLYKLAVAALDARPGRDVIVAAADDFPTDRYILDGIAAARGLKVRWLGSGLDDAVRPADVEAALDARVALVCLSHVAYRSGAVADLAGVTKAAHRHGALVLWDLCHSAGAVQVGLSAANADLAVGCTYKYLNGGPGAPAFLYVRRKLQPLLRQPIWGWFGQTDQFAMGPDYRPVPAIERFLVGTPPVLAGHAALEGARLTAEAGIEAIAAKARSLTGYALRLADAWLAPLGFRVASPRDGRRRGAHLTLHHPSAWPVCQAAKSAGVIPDYRAPQRLRLGFPPLYTRHIDVHSGLSRLRDVAATGRYRDFPDDPKGLT</sequence>
<dbReference type="UniPathway" id="UPA00253">
    <property type="reaction ID" value="UER00329"/>
</dbReference>
<name>A0A7K0BTX7_9ACTN</name>
<comment type="pathway">
    <text evidence="5">Cofactor biosynthesis; NAD(+) biosynthesis; quinolinate from L-kynurenine: step 2/3.</text>
</comment>
<comment type="catalytic activity">
    <reaction evidence="5">
        <text>L-kynurenine + H2O = anthranilate + L-alanine + H(+)</text>
        <dbReference type="Rhea" id="RHEA:16813"/>
        <dbReference type="ChEBI" id="CHEBI:15377"/>
        <dbReference type="ChEBI" id="CHEBI:15378"/>
        <dbReference type="ChEBI" id="CHEBI:16567"/>
        <dbReference type="ChEBI" id="CHEBI:57959"/>
        <dbReference type="ChEBI" id="CHEBI:57972"/>
        <dbReference type="EC" id="3.7.1.3"/>
    </reaction>
</comment>
<dbReference type="OrthoDB" id="9812626at2"/>
<dbReference type="SUPFAM" id="SSF53383">
    <property type="entry name" value="PLP-dependent transferases"/>
    <property type="match status" value="1"/>
</dbReference>
<organism evidence="6 7">
    <name type="scientific">Actinomadura macrotermitis</name>
    <dbReference type="NCBI Taxonomy" id="2585200"/>
    <lineage>
        <taxon>Bacteria</taxon>
        <taxon>Bacillati</taxon>
        <taxon>Actinomycetota</taxon>
        <taxon>Actinomycetes</taxon>
        <taxon>Streptosporangiales</taxon>
        <taxon>Thermomonosporaceae</taxon>
        <taxon>Actinomadura</taxon>
    </lineage>
</organism>
<comment type="caution">
    <text evidence="6">The sequence shown here is derived from an EMBL/GenBank/DDBJ whole genome shotgun (WGS) entry which is preliminary data.</text>
</comment>
<accession>A0A7K0BTX7</accession>
<dbReference type="EMBL" id="WEGH01000002">
    <property type="protein sequence ID" value="MQY04653.1"/>
    <property type="molecule type" value="Genomic_DNA"/>
</dbReference>
<keyword evidence="3 5" id="KW-0663">Pyridoxal phosphate</keyword>
<evidence type="ECO:0000256" key="3">
    <source>
        <dbReference type="ARBA" id="ARBA00022898"/>
    </source>
</evidence>
<dbReference type="PANTHER" id="PTHR14084">
    <property type="entry name" value="KYNURENINASE"/>
    <property type="match status" value="1"/>
</dbReference>